<comment type="caution">
    <text evidence="1">The sequence shown here is derived from an EMBL/GenBank/DDBJ whole genome shotgun (WGS) entry which is preliminary data.</text>
</comment>
<dbReference type="EMBL" id="QNVT01000003">
    <property type="protein sequence ID" value="REC63583.1"/>
    <property type="molecule type" value="Genomic_DNA"/>
</dbReference>
<protein>
    <submittedName>
        <fullName evidence="1">Uncharacterized protein</fullName>
    </submittedName>
</protein>
<evidence type="ECO:0000313" key="1">
    <source>
        <dbReference type="EMBL" id="REC63583.1"/>
    </source>
</evidence>
<dbReference type="AlphaFoldDB" id="A0A3D9CCF4"/>
<gene>
    <name evidence="1" type="ORF">DRF65_05685</name>
</gene>
<organism evidence="1 2">
    <name type="scientific">Chryseobacterium pennae</name>
    <dbReference type="NCBI Taxonomy" id="2258962"/>
    <lineage>
        <taxon>Bacteria</taxon>
        <taxon>Pseudomonadati</taxon>
        <taxon>Bacteroidota</taxon>
        <taxon>Flavobacteriia</taxon>
        <taxon>Flavobacteriales</taxon>
        <taxon>Weeksellaceae</taxon>
        <taxon>Chryseobacterium group</taxon>
        <taxon>Chryseobacterium</taxon>
    </lineage>
</organism>
<name>A0A3D9CCF4_9FLAO</name>
<keyword evidence="2" id="KW-1185">Reference proteome</keyword>
<proteinExistence type="predicted"/>
<sequence length="219" mass="25264">MSAKMIFFTTAYDDEFLTEEEALEAGNYTKHIWINNALKKEESYRENKLWGGVYYLSPEENVTEVLIALGQSLNWTIKDNKQVINGYPVWDCKSYDNLVKKTTYTRIVSDTEGIEIAIITYDSVTHQVKSGLKIYKFGNKPIPWGEPGSVFDEDSEIFFRFGEDGELDAVHVSDFLFSNDFAYTATQFFRAAGNFFQEMGLSEEEIYYYTHAEPLVPNF</sequence>
<evidence type="ECO:0000313" key="2">
    <source>
        <dbReference type="Proteomes" id="UP000256686"/>
    </source>
</evidence>
<dbReference type="Proteomes" id="UP000256686">
    <property type="component" value="Unassembled WGS sequence"/>
</dbReference>
<reference evidence="2" key="1">
    <citation type="submission" date="2018-06" db="EMBL/GenBank/DDBJ databases">
        <authorList>
            <person name="Lum Nde A."/>
            <person name="Hugo C."/>
        </authorList>
    </citation>
    <scope>NUCLEOTIDE SEQUENCE [LARGE SCALE GENOMIC DNA]</scope>
    <source>
        <strain evidence="2">1_F178</strain>
    </source>
</reference>
<dbReference type="RefSeq" id="WP_115969615.1">
    <property type="nucleotide sequence ID" value="NZ_QNVT01000003.1"/>
</dbReference>
<accession>A0A3D9CCF4</accession>